<accession>A0A2S5GJF8</accession>
<evidence type="ECO:0000313" key="4">
    <source>
        <dbReference type="Proteomes" id="UP000239990"/>
    </source>
</evidence>
<keyword evidence="2" id="KW-0812">Transmembrane</keyword>
<dbReference type="PANTHER" id="PTHR34219">
    <property type="entry name" value="IRON-REGULATED INNER MEMBRANE PROTEIN-RELATED"/>
    <property type="match status" value="1"/>
</dbReference>
<keyword evidence="2" id="KW-1133">Transmembrane helix</keyword>
<comment type="caution">
    <text evidence="3">The sequence shown here is derived from an EMBL/GenBank/DDBJ whole genome shotgun (WGS) entry which is preliminary data.</text>
</comment>
<evidence type="ECO:0000256" key="1">
    <source>
        <dbReference type="SAM" id="MobiDB-lite"/>
    </source>
</evidence>
<dbReference type="PANTHER" id="PTHR34219:SF1">
    <property type="entry name" value="PEPSY DOMAIN-CONTAINING PROTEIN"/>
    <property type="match status" value="1"/>
</dbReference>
<proteinExistence type="predicted"/>
<dbReference type="InterPro" id="IPR005625">
    <property type="entry name" value="PepSY-ass_TM"/>
</dbReference>
<feature type="transmembrane region" description="Helical" evidence="2">
    <location>
        <begin position="478"/>
        <end position="504"/>
    </location>
</feature>
<feature type="transmembrane region" description="Helical" evidence="2">
    <location>
        <begin position="431"/>
        <end position="451"/>
    </location>
</feature>
<dbReference type="RefSeq" id="WP_104145458.1">
    <property type="nucleotide sequence ID" value="NZ_PREU01000016.1"/>
</dbReference>
<feature type="transmembrane region" description="Helical" evidence="2">
    <location>
        <begin position="30"/>
        <end position="54"/>
    </location>
</feature>
<evidence type="ECO:0000313" key="3">
    <source>
        <dbReference type="EMBL" id="PPA73210.1"/>
    </source>
</evidence>
<name>A0A2S5GJF8_9BURK</name>
<dbReference type="Proteomes" id="UP000239990">
    <property type="component" value="Unassembled WGS sequence"/>
</dbReference>
<evidence type="ECO:0008006" key="5">
    <source>
        <dbReference type="Google" id="ProtNLM"/>
    </source>
</evidence>
<dbReference type="AlphaFoldDB" id="A0A2S5GJF8"/>
<dbReference type="Pfam" id="PF03929">
    <property type="entry name" value="PepSY_TM"/>
    <property type="match status" value="1"/>
</dbReference>
<evidence type="ECO:0000256" key="2">
    <source>
        <dbReference type="SAM" id="Phobius"/>
    </source>
</evidence>
<sequence>MSTQTLDTAAAPALTRTAAPSAFLALITRLHFYIGLFVGPFILVAAVTGTLFVLTPQIENLLYADQLRTASTGPAQPLAKQVEAAQAHLGAGGPRLFAVRPAPTPGETTRVMFTQAGMGDSESRAVFVDPVTLAIKGDMMVYGTSGTLPFRTTLDYLHRNLMLGELGRNYSELAASWMWLATLGGLVLWWTGRRRAAATSTRSPRLRARRWHTVLGLWLALGLIFLSATGLTWSNWAGARVDQLRAQLGWITPAISLKLPTAGQGAGTGAEAASGQASGGDEHAHHHGGMQMAGAMSPTGASTEAAAPMSAPMNAPMNASTHASTHAPMNAPMNAPSDVVTQFDRILQTARQGGIDSTQLEIRPPRGAGQAWMVREVDRSWPTQVDTIAIDPNSYAITSRADFDTFPLIAKLIRWGVDMHMGILFGWPNQLLMGAIGLALSTMIVLGYRMWWLRRPAAGANGQTLTQAWAALGWPARLGALAAAAVLGWCLPVMGVSLLVFLVIDALRSWRFQLATRRA</sequence>
<feature type="region of interest" description="Disordered" evidence="1">
    <location>
        <begin position="262"/>
        <end position="335"/>
    </location>
</feature>
<organism evidence="3 4">
    <name type="scientific">Achromobacter spanius</name>
    <dbReference type="NCBI Taxonomy" id="217203"/>
    <lineage>
        <taxon>Bacteria</taxon>
        <taxon>Pseudomonadati</taxon>
        <taxon>Pseudomonadota</taxon>
        <taxon>Betaproteobacteria</taxon>
        <taxon>Burkholderiales</taxon>
        <taxon>Alcaligenaceae</taxon>
        <taxon>Achromobacter</taxon>
    </lineage>
</organism>
<feature type="transmembrane region" description="Helical" evidence="2">
    <location>
        <begin position="173"/>
        <end position="191"/>
    </location>
</feature>
<protein>
    <recommendedName>
        <fullName evidence="5">PepSY domain-containing protein</fullName>
    </recommendedName>
</protein>
<keyword evidence="2" id="KW-0472">Membrane</keyword>
<dbReference type="OrthoDB" id="9791166at2"/>
<feature type="compositionally biased region" description="Low complexity" evidence="1">
    <location>
        <begin position="305"/>
        <end position="320"/>
    </location>
</feature>
<dbReference type="EMBL" id="PREU01000016">
    <property type="protein sequence ID" value="PPA73210.1"/>
    <property type="molecule type" value="Genomic_DNA"/>
</dbReference>
<reference evidence="3 4" key="1">
    <citation type="submission" date="2018-02" db="EMBL/GenBank/DDBJ databases">
        <title>Draft Genome of Achromobacter spanius stain 6.</title>
        <authorList>
            <person name="Gunasekera T.S."/>
            <person name="Radwan O."/>
            <person name="Ruiz O.N."/>
        </authorList>
    </citation>
    <scope>NUCLEOTIDE SEQUENCE [LARGE SCALE GENOMIC DNA]</scope>
    <source>
        <strain evidence="3 4">6</strain>
    </source>
</reference>
<feature type="transmembrane region" description="Helical" evidence="2">
    <location>
        <begin position="211"/>
        <end position="233"/>
    </location>
</feature>
<gene>
    <name evidence="3" type="ORF">C4E15_26205</name>
</gene>